<dbReference type="STRING" id="1188233.MAU_1710"/>
<dbReference type="NCBIfam" id="NF045879">
    <property type="entry name" value="ICE_Mbov_0392"/>
    <property type="match status" value="1"/>
</dbReference>
<reference evidence="1 2" key="1">
    <citation type="journal article" date="2013" name="Genome Announc.">
        <title>Draft Genome Sequences of Mycoplasma auris and Mycoplasma yeatsii, Two Species of the Ear Canal of Caprinae.</title>
        <authorList>
            <person name="Dordet-Frisoni E."/>
            <person name="Baranowski E."/>
            <person name="Barre A."/>
            <person name="Blanchard A."/>
            <person name="Breton M."/>
            <person name="Couture C."/>
            <person name="Dupuy V."/>
            <person name="Gaurivaud P."/>
            <person name="Jacob D."/>
            <person name="Lemaitre C."/>
            <person name="Manso-Silvan L."/>
            <person name="Nikolski M."/>
            <person name="Nouvel L.X."/>
            <person name="Poumarat F."/>
            <person name="Sirand-Pugnet P."/>
            <person name="Thebault P."/>
            <person name="Theil S."/>
            <person name="Thiaucourt F."/>
            <person name="Citti C."/>
            <person name="Tardy F."/>
        </authorList>
    </citation>
    <scope>NUCLEOTIDE SEQUENCE [LARGE SCALE GENOMIC DNA]</scope>
    <source>
        <strain evidence="1 2">15026</strain>
    </source>
</reference>
<comment type="caution">
    <text evidence="1">The sequence shown here is derived from an EMBL/GenBank/DDBJ whole genome shotgun (WGS) entry which is preliminary data.</text>
</comment>
<dbReference type="AlphaFoldDB" id="N9TSS3"/>
<dbReference type="RefSeq" id="WP_004423688.1">
    <property type="nucleotide sequence ID" value="NZ_AORI01000005.1"/>
</dbReference>
<evidence type="ECO:0000313" key="1">
    <source>
        <dbReference type="EMBL" id="ENY69130.1"/>
    </source>
</evidence>
<dbReference type="PATRIC" id="fig|1188233.3.peg.172"/>
<protein>
    <submittedName>
        <fullName evidence="1">Uncharacterized protein</fullName>
    </submittedName>
</protein>
<evidence type="ECO:0000313" key="2">
    <source>
        <dbReference type="Proteomes" id="UP000013131"/>
    </source>
</evidence>
<sequence length="209" mass="24817">MMKEKYLKTFEEIKSTFKNNEDKALYDELIKEILLNCSKLNKDIKSKVITKLVSENSFDTLVSIYKFTSDLVDCSVEEHPLSNIFFKDKDIHSFHDLWEEMDSDLRTNGIDANIYLLKDLLEVQDTRLYIKLDECSRAIQIKNIEKDFQTWIVSKSIEQLLVLYPFQLKDYLEEKKLELVLKKKYEKNNNITSNKKQIKKGINKEINEK</sequence>
<accession>N9TSS3</accession>
<dbReference type="eggNOG" id="ENOG5032FG3">
    <property type="taxonomic scope" value="Bacteria"/>
</dbReference>
<name>N9TSS3_9BACT</name>
<proteinExistence type="predicted"/>
<organism evidence="1 2">
    <name type="scientific">Metamycoplasma auris 15026</name>
    <dbReference type="NCBI Taxonomy" id="1188233"/>
    <lineage>
        <taxon>Bacteria</taxon>
        <taxon>Bacillati</taxon>
        <taxon>Mycoplasmatota</taxon>
        <taxon>Mycoplasmoidales</taxon>
        <taxon>Metamycoplasmataceae</taxon>
        <taxon>Metamycoplasma</taxon>
    </lineage>
</organism>
<dbReference type="Proteomes" id="UP000013131">
    <property type="component" value="Unassembled WGS sequence"/>
</dbReference>
<keyword evidence="2" id="KW-1185">Reference proteome</keyword>
<gene>
    <name evidence="1" type="ORF">MAU_1710</name>
</gene>
<dbReference type="OrthoDB" id="399382at2"/>
<dbReference type="EMBL" id="AORI01000005">
    <property type="protein sequence ID" value="ENY69130.1"/>
    <property type="molecule type" value="Genomic_DNA"/>
</dbReference>